<keyword evidence="3" id="KW-1185">Reference proteome</keyword>
<evidence type="ECO:0000259" key="1">
    <source>
        <dbReference type="Pfam" id="PF03235"/>
    </source>
</evidence>
<evidence type="ECO:0000313" key="3">
    <source>
        <dbReference type="Proteomes" id="UP000745859"/>
    </source>
</evidence>
<dbReference type="RefSeq" id="WP_167186445.1">
    <property type="nucleotide sequence ID" value="NZ_JAASQL010000001.1"/>
</dbReference>
<dbReference type="Proteomes" id="UP000745859">
    <property type="component" value="Unassembled WGS sequence"/>
</dbReference>
<dbReference type="EMBL" id="JAASQL010000001">
    <property type="protein sequence ID" value="NIJ45144.1"/>
    <property type="molecule type" value="Genomic_DNA"/>
</dbReference>
<evidence type="ECO:0000313" key="2">
    <source>
        <dbReference type="EMBL" id="NIJ45144.1"/>
    </source>
</evidence>
<dbReference type="InterPro" id="IPR004919">
    <property type="entry name" value="GmrSD_N"/>
</dbReference>
<name>A0ABX0U9V5_9FLAO</name>
<reference evidence="2 3" key="1">
    <citation type="submission" date="2020-03" db="EMBL/GenBank/DDBJ databases">
        <title>Genomic Encyclopedia of Type Strains, Phase IV (KMG-IV): sequencing the most valuable type-strain genomes for metagenomic binning, comparative biology and taxonomic classification.</title>
        <authorList>
            <person name="Goeker M."/>
        </authorList>
    </citation>
    <scope>NUCLEOTIDE SEQUENCE [LARGE SCALE GENOMIC DNA]</scope>
    <source>
        <strain evidence="2 3">DSM 101599</strain>
    </source>
</reference>
<protein>
    <recommendedName>
        <fullName evidence="1">GmrSD restriction endonucleases N-terminal domain-containing protein</fullName>
    </recommendedName>
</protein>
<accession>A0ABX0U9V5</accession>
<dbReference type="PANTHER" id="PTHR35149:SF1">
    <property type="entry name" value="DUF5655 DOMAIN-CONTAINING PROTEIN"/>
    <property type="match status" value="1"/>
</dbReference>
<gene>
    <name evidence="2" type="ORF">FHR24_001583</name>
</gene>
<proteinExistence type="predicted"/>
<sequence length="600" mass="70776">MATKKNIANYLGEHTNKTFVVPAYQRGFKWGVTYENNKSAATVLFNNINQAIQANKQEYFIQGVTVYEEGTNVVLIDGQQRTTVLFLLLSLLLNKLEKEKYLFYQNSFKIHYTIREQSHTVLEQICKGNSIHNTEENTPQDIFFFQQVIEQFNELLISFTNEEKNKLKDYILNKVKLFYIKVAKEQAIKLFTMMNGAKAFMKTDELVKADILSKASIIDYNRQESPKNIQESLEILKDQIGEDWKSSALRSEFARQWDKWMYWWNQEEVSLFFNSGEHPMGLLLKYFYERNYKNEENNSQKKIRATYTNTSSEVAQMFGDFQNLLLQDKNNAQHNFEALRKLQKRFEDIFTIIPIYNYFGLAFETLKSKEDRNKIINFFLENYKEIAVIKEYVLLKILNLNIDKTETIKYELSAVFESLNNAKVYEEDDKEFAFRLLLKINVEAAIERNVKFDFYIKNDDKLESLYTKRSLEHIWPKSKIAKKDVVNTYLDTNNNIIESSDLENYLKIEELDKVSLSQHHIGNLVLLHRNDNSTFNDKLPEAKKKVYFDLNKKLLSRNLLHTMSVFAYDNWSVTNVANTIKENQKNVLKLMKKGYDAYVN</sequence>
<dbReference type="PANTHER" id="PTHR35149">
    <property type="entry name" value="SLL5132 PROTEIN"/>
    <property type="match status" value="1"/>
</dbReference>
<feature type="domain" description="GmrSD restriction endonucleases N-terminal" evidence="1">
    <location>
        <begin position="9"/>
        <end position="211"/>
    </location>
</feature>
<comment type="caution">
    <text evidence="2">The sequence shown here is derived from an EMBL/GenBank/DDBJ whole genome shotgun (WGS) entry which is preliminary data.</text>
</comment>
<dbReference type="Pfam" id="PF03235">
    <property type="entry name" value="GmrSD_N"/>
    <property type="match status" value="1"/>
</dbReference>
<organism evidence="2 3">
    <name type="scientific">Wenyingzhuangia heitensis</name>
    <dbReference type="NCBI Taxonomy" id="1487859"/>
    <lineage>
        <taxon>Bacteria</taxon>
        <taxon>Pseudomonadati</taxon>
        <taxon>Bacteroidota</taxon>
        <taxon>Flavobacteriia</taxon>
        <taxon>Flavobacteriales</taxon>
        <taxon>Flavobacteriaceae</taxon>
        <taxon>Wenyingzhuangia</taxon>
    </lineage>
</organism>